<dbReference type="PANTHER" id="PTHR11059:SF0">
    <property type="entry name" value="DNA REPAIR PROTEIN RECN"/>
    <property type="match status" value="1"/>
</dbReference>
<dbReference type="Pfam" id="PF02463">
    <property type="entry name" value="SMC_N"/>
    <property type="match status" value="1"/>
</dbReference>
<dbReference type="InterPro" id="IPR004604">
    <property type="entry name" value="DNA_recomb/repair_RecN"/>
</dbReference>
<evidence type="ECO:0000256" key="4">
    <source>
        <dbReference type="ARBA" id="ARBA00022741"/>
    </source>
</evidence>
<evidence type="ECO:0000256" key="5">
    <source>
        <dbReference type="ARBA" id="ARBA00022763"/>
    </source>
</evidence>
<keyword evidence="7 9" id="KW-0234">DNA repair</keyword>
<dbReference type="HOGENOM" id="CLU_018297_3_1_5"/>
<accession>G2KMA3</accession>
<evidence type="ECO:0000256" key="1">
    <source>
        <dbReference type="ARBA" id="ARBA00003618"/>
    </source>
</evidence>
<protein>
    <recommendedName>
        <fullName evidence="3 9">DNA repair protein RecN</fullName>
    </recommendedName>
    <alternativeName>
        <fullName evidence="8 9">Recombination protein N</fullName>
    </alternativeName>
</protein>
<dbReference type="GO" id="GO:0009432">
    <property type="term" value="P:SOS response"/>
    <property type="evidence" value="ECO:0007669"/>
    <property type="project" value="TreeGrafter"/>
</dbReference>
<sequence length="557" mass="59818">MLVTLTIRNIVLIDQLTVGFDHGFCALTGETGAGKSILLDSLGLALGARSDSGLVRKGQDQASVTAEFHIDSKHSVLTLLNEQGIAGDDTLILRRVLGADGRSRAFINDQPVGVGLLKQVGDQLVEIHGQFDTHGLLDPTTHRDLLDDYAGLHNDVRALNRQWNAWSDARAALKTAQVEAEKARAEEEYLRHAVAELDKLNPEEGEEDALLTIRETMKHKAHVLSALDEAWQAISSDDGAEMRIAAAARVVTRIGDKAPASIDPVLAALDNAASALQDAVRDIESMTSSLSDGDMSLEAAEDRLYALRGAARKFGCRPDDLPRLHTEMTDKLRLADRTDDILSGLMKAVEGARAEYKAAAQKISDARIKAAKKMDTLVAAELPPLKLDKARFFTRVDAVDDETLWGPTGMDRVQFLVATNPGSDPGPLNKIASGGEMARFMLALKVVMADTGAAHTLIFDEVDTGIGGSTADAVGERLARLSGQKQILVVTHSPQVAARANHHLIVMKSGGADLTTKIIPLDELAERREEIARMLSGATITTEARAAADRLLEAKAG</sequence>
<dbReference type="Gene3D" id="3.40.50.300">
    <property type="entry name" value="P-loop containing nucleotide triphosphate hydrolases"/>
    <property type="match status" value="2"/>
</dbReference>
<evidence type="ECO:0000256" key="6">
    <source>
        <dbReference type="ARBA" id="ARBA00022840"/>
    </source>
</evidence>
<dbReference type="OrthoDB" id="9806954at2"/>
<evidence type="ECO:0000313" key="11">
    <source>
        <dbReference type="EMBL" id="AEP10197.1"/>
    </source>
</evidence>
<dbReference type="RefSeq" id="WP_014103420.1">
    <property type="nucleotide sequence ID" value="NC_016026.1"/>
</dbReference>
<gene>
    <name evidence="11" type="primary">recN</name>
    <name evidence="11" type="ordered locus">MICA_1888</name>
</gene>
<feature type="domain" description="RecF/RecN/SMC N-terminal" evidence="10">
    <location>
        <begin position="7"/>
        <end position="508"/>
    </location>
</feature>
<comment type="function">
    <text evidence="1 9">May be involved in recombinational repair of damaged DNA.</text>
</comment>
<dbReference type="InterPro" id="IPR003395">
    <property type="entry name" value="RecF/RecN/SMC_N"/>
</dbReference>
<evidence type="ECO:0000313" key="12">
    <source>
        <dbReference type="Proteomes" id="UP000009286"/>
    </source>
</evidence>
<keyword evidence="4" id="KW-0547">Nucleotide-binding</keyword>
<evidence type="ECO:0000259" key="10">
    <source>
        <dbReference type="Pfam" id="PF02463"/>
    </source>
</evidence>
<dbReference type="AlphaFoldDB" id="G2KMA3"/>
<dbReference type="GO" id="GO:0005524">
    <property type="term" value="F:ATP binding"/>
    <property type="evidence" value="ECO:0007669"/>
    <property type="project" value="UniProtKB-KW"/>
</dbReference>
<dbReference type="EMBL" id="CP002382">
    <property type="protein sequence ID" value="AEP10197.1"/>
    <property type="molecule type" value="Genomic_DNA"/>
</dbReference>
<evidence type="ECO:0000256" key="3">
    <source>
        <dbReference type="ARBA" id="ARBA00021315"/>
    </source>
</evidence>
<dbReference type="eggNOG" id="COG0497">
    <property type="taxonomic scope" value="Bacteria"/>
</dbReference>
<keyword evidence="12" id="KW-1185">Reference proteome</keyword>
<dbReference type="PANTHER" id="PTHR11059">
    <property type="entry name" value="DNA REPAIR PROTEIN RECN"/>
    <property type="match status" value="1"/>
</dbReference>
<evidence type="ECO:0000256" key="7">
    <source>
        <dbReference type="ARBA" id="ARBA00023204"/>
    </source>
</evidence>
<dbReference type="GO" id="GO:0006310">
    <property type="term" value="P:DNA recombination"/>
    <property type="evidence" value="ECO:0007669"/>
    <property type="project" value="InterPro"/>
</dbReference>
<evidence type="ECO:0000256" key="9">
    <source>
        <dbReference type="PIRNR" id="PIRNR003128"/>
    </source>
</evidence>
<comment type="similarity">
    <text evidence="2 9">Belongs to the RecN family.</text>
</comment>
<dbReference type="GO" id="GO:0043590">
    <property type="term" value="C:bacterial nucleoid"/>
    <property type="evidence" value="ECO:0007669"/>
    <property type="project" value="TreeGrafter"/>
</dbReference>
<dbReference type="STRING" id="856793.MICA_1888"/>
<name>G2KMA3_MICAA</name>
<evidence type="ECO:0000256" key="8">
    <source>
        <dbReference type="ARBA" id="ARBA00033408"/>
    </source>
</evidence>
<dbReference type="SUPFAM" id="SSF52540">
    <property type="entry name" value="P-loop containing nucleoside triphosphate hydrolases"/>
    <property type="match status" value="2"/>
</dbReference>
<dbReference type="GO" id="GO:0006281">
    <property type="term" value="P:DNA repair"/>
    <property type="evidence" value="ECO:0007669"/>
    <property type="project" value="UniProtKB-KW"/>
</dbReference>
<keyword evidence="5 9" id="KW-0227">DNA damage</keyword>
<dbReference type="InterPro" id="IPR027417">
    <property type="entry name" value="P-loop_NTPase"/>
</dbReference>
<dbReference type="Proteomes" id="UP000009286">
    <property type="component" value="Chromosome"/>
</dbReference>
<proteinExistence type="inferred from homology"/>
<evidence type="ECO:0000256" key="2">
    <source>
        <dbReference type="ARBA" id="ARBA00009441"/>
    </source>
</evidence>
<dbReference type="CDD" id="cd03241">
    <property type="entry name" value="ABC_RecN"/>
    <property type="match status" value="2"/>
</dbReference>
<dbReference type="KEGG" id="mai:MICA_1888"/>
<organism evidence="11 12">
    <name type="scientific">Micavibrio aeruginosavorus (strain ARL-13)</name>
    <dbReference type="NCBI Taxonomy" id="856793"/>
    <lineage>
        <taxon>Bacteria</taxon>
        <taxon>Pseudomonadati</taxon>
        <taxon>Bdellovibrionota</taxon>
        <taxon>Bdellovibrionia</taxon>
        <taxon>Bdellovibrionales</taxon>
        <taxon>Pseudobdellovibrionaceae</taxon>
        <taxon>Micavibrio</taxon>
    </lineage>
</organism>
<reference evidence="11 12" key="1">
    <citation type="journal article" date="2011" name="BMC Genomics">
        <title>Genomic insights into an obligate epibiotic bacterial predator: Micavibrio aeruginosavorus ARL-13.</title>
        <authorList>
            <person name="Wang Z."/>
            <person name="Kadouri D."/>
            <person name="Wu M."/>
        </authorList>
    </citation>
    <scope>NUCLEOTIDE SEQUENCE [LARGE SCALE GENOMIC DNA]</scope>
    <source>
        <strain evidence="11 12">ARL-13</strain>
    </source>
</reference>
<dbReference type="NCBIfam" id="TIGR00634">
    <property type="entry name" value="recN"/>
    <property type="match status" value="1"/>
</dbReference>
<dbReference type="FunFam" id="3.40.50.300:FF:000319">
    <property type="entry name" value="DNA repair protein RecN"/>
    <property type="match status" value="1"/>
</dbReference>
<dbReference type="PIRSF" id="PIRSF003128">
    <property type="entry name" value="RecN"/>
    <property type="match status" value="1"/>
</dbReference>
<keyword evidence="6" id="KW-0067">ATP-binding</keyword>